<sequence>MHGSEGKRSLRVSRPSPSFLKMSSGITGVLNRVNGQLLSFVSVLPSSNATAAPNVCNNAVVLIPGLTDGMMSMCYTKSLNAALLSIDYSLVQLNLSSSFYQFGFQDLEQDKSDIQDILNFLKREYKFDKIILCGHSTGCQDILYLLRYGEVSRLIDGVILQGGVSDRDDILSTEDGPAMIAEAEKLKSENKAEYFVTYKHCDAPITASRLLSLAGRLTKDDMFSVDLTKEELAPILQPVTVPILIVYSSEDEYVPDKEGQRAFADRMVEVLKSTSPSVQLEYIEGADHGLSTGGEAFVQLVTDFIKKQF</sequence>
<reference evidence="1" key="1">
    <citation type="submission" date="2017-05" db="UniProtKB">
        <authorList>
            <consortium name="EnsemblMetazoa"/>
        </authorList>
    </citation>
    <scope>IDENTIFICATION</scope>
</reference>
<dbReference type="SUPFAM" id="SSF53474">
    <property type="entry name" value="alpha/beta-Hydrolases"/>
    <property type="match status" value="1"/>
</dbReference>
<dbReference type="Gene3D" id="3.40.50.1820">
    <property type="entry name" value="alpha/beta hydrolase"/>
    <property type="match status" value="1"/>
</dbReference>
<dbReference type="EnsemblMetazoa" id="Aqu2.1.18101_001">
    <property type="protein sequence ID" value="Aqu2.1.18101_001"/>
    <property type="gene ID" value="Aqu2.1.18101"/>
</dbReference>
<proteinExistence type="predicted"/>
<evidence type="ECO:0000313" key="1">
    <source>
        <dbReference type="EnsemblMetazoa" id="Aqu2.1.18101_001"/>
    </source>
</evidence>
<organism evidence="1">
    <name type="scientific">Amphimedon queenslandica</name>
    <name type="common">Sponge</name>
    <dbReference type="NCBI Taxonomy" id="400682"/>
    <lineage>
        <taxon>Eukaryota</taxon>
        <taxon>Metazoa</taxon>
        <taxon>Porifera</taxon>
        <taxon>Demospongiae</taxon>
        <taxon>Heteroscleromorpha</taxon>
        <taxon>Haplosclerida</taxon>
        <taxon>Niphatidae</taxon>
        <taxon>Amphimedon</taxon>
    </lineage>
</organism>
<dbReference type="InParanoid" id="A0A1X7TTA9"/>
<accession>A0A1X7TTA9</accession>
<dbReference type="PANTHER" id="PTHR31591">
    <property type="entry name" value="UPF0613 PROTEIN PB24D3.06C"/>
    <property type="match status" value="1"/>
</dbReference>
<dbReference type="PANTHER" id="PTHR31591:SF1">
    <property type="entry name" value="UPF0613 PROTEIN PB24D3.06C"/>
    <property type="match status" value="1"/>
</dbReference>
<dbReference type="AlphaFoldDB" id="A0A1X7TTA9"/>
<dbReference type="OrthoDB" id="10034502at2759"/>
<name>A0A1X7TTA9_AMPQE</name>
<dbReference type="eggNOG" id="KOG4840">
    <property type="taxonomic scope" value="Eukaryota"/>
</dbReference>
<dbReference type="InterPro" id="IPR013744">
    <property type="entry name" value="SidJ"/>
</dbReference>
<dbReference type="Pfam" id="PF08538">
    <property type="entry name" value="DUF1749"/>
    <property type="match status" value="1"/>
</dbReference>
<evidence type="ECO:0008006" key="2">
    <source>
        <dbReference type="Google" id="ProtNLM"/>
    </source>
</evidence>
<dbReference type="InterPro" id="IPR029058">
    <property type="entry name" value="AB_hydrolase_fold"/>
</dbReference>
<protein>
    <recommendedName>
        <fullName evidence="2">AB hydrolase-1 domain-containing protein</fullName>
    </recommendedName>
</protein>